<evidence type="ECO:0000313" key="10">
    <source>
        <dbReference type="EMBL" id="CRY78527.1"/>
    </source>
</evidence>
<dbReference type="InterPro" id="IPR036396">
    <property type="entry name" value="Cyt_P450_sf"/>
</dbReference>
<keyword evidence="5 9" id="KW-0560">Oxidoreductase</keyword>
<dbReference type="Pfam" id="PF00067">
    <property type="entry name" value="p450"/>
    <property type="match status" value="2"/>
</dbReference>
<organism evidence="10 11">
    <name type="scientific">Nocardia farcinica</name>
    <dbReference type="NCBI Taxonomy" id="37329"/>
    <lineage>
        <taxon>Bacteria</taxon>
        <taxon>Bacillati</taxon>
        <taxon>Actinomycetota</taxon>
        <taxon>Actinomycetes</taxon>
        <taxon>Mycobacteriales</taxon>
        <taxon>Nocardiaceae</taxon>
        <taxon>Nocardia</taxon>
    </lineage>
</organism>
<comment type="similarity">
    <text evidence="2 9">Belongs to the cytochrome P450 family.</text>
</comment>
<dbReference type="PANTHER" id="PTHR24286:SF24">
    <property type="entry name" value="LANOSTEROL 14-ALPHA DEMETHYLASE"/>
    <property type="match status" value="1"/>
</dbReference>
<evidence type="ECO:0000313" key="11">
    <source>
        <dbReference type="Proteomes" id="UP000057820"/>
    </source>
</evidence>
<evidence type="ECO:0000256" key="7">
    <source>
        <dbReference type="ARBA" id="ARBA00023033"/>
    </source>
</evidence>
<dbReference type="Proteomes" id="UP000057820">
    <property type="component" value="Chromosome 1"/>
</dbReference>
<evidence type="ECO:0000256" key="1">
    <source>
        <dbReference type="ARBA" id="ARBA00001971"/>
    </source>
</evidence>
<keyword evidence="4 8" id="KW-0479">Metal-binding</keyword>
<evidence type="ECO:0000256" key="2">
    <source>
        <dbReference type="ARBA" id="ARBA00010617"/>
    </source>
</evidence>
<dbReference type="EMBL" id="LN868938">
    <property type="protein sequence ID" value="CRY78527.1"/>
    <property type="molecule type" value="Genomic_DNA"/>
</dbReference>
<proteinExistence type="inferred from homology"/>
<dbReference type="PROSITE" id="PS00086">
    <property type="entry name" value="CYTOCHROME_P450"/>
    <property type="match status" value="1"/>
</dbReference>
<dbReference type="GO" id="GO:0020037">
    <property type="term" value="F:heme binding"/>
    <property type="evidence" value="ECO:0007669"/>
    <property type="project" value="InterPro"/>
</dbReference>
<evidence type="ECO:0000256" key="5">
    <source>
        <dbReference type="ARBA" id="ARBA00023002"/>
    </source>
</evidence>
<dbReference type="EC" id="1.14.-.-" evidence="10"/>
<dbReference type="PANTHER" id="PTHR24286">
    <property type="entry name" value="CYTOCHROME P450 26"/>
    <property type="match status" value="1"/>
</dbReference>
<dbReference type="GO" id="GO:0004497">
    <property type="term" value="F:monooxygenase activity"/>
    <property type="evidence" value="ECO:0007669"/>
    <property type="project" value="UniProtKB-KW"/>
</dbReference>
<dbReference type="GO" id="GO:0016705">
    <property type="term" value="F:oxidoreductase activity, acting on paired donors, with incorporation or reduction of molecular oxygen"/>
    <property type="evidence" value="ECO:0007669"/>
    <property type="project" value="InterPro"/>
</dbReference>
<gene>
    <name evidence="10" type="ORF">ERS450000_02972</name>
</gene>
<dbReference type="GO" id="GO:0016125">
    <property type="term" value="P:sterol metabolic process"/>
    <property type="evidence" value="ECO:0007669"/>
    <property type="project" value="TreeGrafter"/>
</dbReference>
<dbReference type="AlphaFoldDB" id="A0A0H5NSX1"/>
<dbReference type="InterPro" id="IPR017972">
    <property type="entry name" value="Cyt_P450_CS"/>
</dbReference>
<keyword evidence="6 8" id="KW-0408">Iron</keyword>
<dbReference type="Gene3D" id="1.10.630.10">
    <property type="entry name" value="Cytochrome P450"/>
    <property type="match status" value="1"/>
</dbReference>
<name>A0A0H5NSX1_NOCFR</name>
<feature type="binding site" description="axial binding residue" evidence="8">
    <location>
        <position position="448"/>
    </location>
    <ligand>
        <name>heme</name>
        <dbReference type="ChEBI" id="CHEBI:30413"/>
    </ligand>
    <ligandPart>
        <name>Fe</name>
        <dbReference type="ChEBI" id="CHEBI:18248"/>
    </ligandPart>
</feature>
<protein>
    <submittedName>
        <fullName evidence="10">Putative cytochrome P450 120</fullName>
        <ecNumber evidence="10">1.14.-.-</ecNumber>
    </submittedName>
</protein>
<dbReference type="GO" id="GO:0005506">
    <property type="term" value="F:iron ion binding"/>
    <property type="evidence" value="ECO:0007669"/>
    <property type="project" value="InterPro"/>
</dbReference>
<evidence type="ECO:0000256" key="4">
    <source>
        <dbReference type="ARBA" id="ARBA00022723"/>
    </source>
</evidence>
<evidence type="ECO:0000256" key="3">
    <source>
        <dbReference type="ARBA" id="ARBA00022617"/>
    </source>
</evidence>
<evidence type="ECO:0000256" key="8">
    <source>
        <dbReference type="PIRSR" id="PIRSR602403-1"/>
    </source>
</evidence>
<comment type="cofactor">
    <cofactor evidence="1 8">
        <name>heme</name>
        <dbReference type="ChEBI" id="CHEBI:30413"/>
    </cofactor>
</comment>
<dbReference type="KEGG" id="nfr:ERS450000_02972"/>
<sequence>MVEITRSVAKGFGMSLQLPTTVSAVSDNARHLRTRLSWQAQRAGLQVVKRYPTRIRPLAEPPPGSGLKPVLGDFGPPGIGYTLHTLADPMGFSRERFERLGPVSWLGVLGRPVVSVAGPEAFEEVLLDRDKVYSAQRGWEWLIGPFFHGGVMLRDFDDHMFHRRILQQAFTRPRLHGYQDLTSPLLRRGIESWCPAAEFHIHTAIKQLLLQQATEVFAGAELGRESVALAHAFEDAVHGGTAMVRANVPGGVWARGLRGRRRLEDYFRRELPAKRAGEGNDLFSVLSRATTEEGHTFTDEEVVQHMIFVMLAAHDTSTIASSMLVYELGRHPEWQDKLRAEAIGLGKESVGYDDLDELPLLDMAFKEALRMYAPVAQQARETIADTALCGHYLPRGTLVMCGPYMMMRTAQYWRDPDEFDPERFAPERREDKSHRFAWAPFGGGAHKCIGLYFGGMTVKAVLYQMLTRFRWSVRPGYEPLLVAGTGPTPADGLPIRLERLAR</sequence>
<dbReference type="PRINTS" id="PR00465">
    <property type="entry name" value="EP450IV"/>
</dbReference>
<evidence type="ECO:0000256" key="6">
    <source>
        <dbReference type="ARBA" id="ARBA00023004"/>
    </source>
</evidence>
<evidence type="ECO:0000256" key="9">
    <source>
        <dbReference type="RuleBase" id="RU000461"/>
    </source>
</evidence>
<accession>A0A0H5NSX1</accession>
<keyword evidence="7 9" id="KW-0503">Monooxygenase</keyword>
<dbReference type="SUPFAM" id="SSF48264">
    <property type="entry name" value="Cytochrome P450"/>
    <property type="match status" value="1"/>
</dbReference>
<reference evidence="11" key="1">
    <citation type="submission" date="2015-03" db="EMBL/GenBank/DDBJ databases">
        <authorList>
            <consortium name="Pathogen Informatics"/>
        </authorList>
    </citation>
    <scope>NUCLEOTIDE SEQUENCE [LARGE SCALE GENOMIC DNA]</scope>
    <source>
        <strain evidence="11">NCTC11134</strain>
    </source>
</reference>
<dbReference type="InterPro" id="IPR001128">
    <property type="entry name" value="Cyt_P450"/>
</dbReference>
<keyword evidence="3 8" id="KW-0349">Heme</keyword>
<dbReference type="InterPro" id="IPR002403">
    <property type="entry name" value="Cyt_P450_E_grp-IV"/>
</dbReference>